<comment type="caution">
    <text evidence="2">The sequence shown here is derived from an EMBL/GenBank/DDBJ whole genome shotgun (WGS) entry which is preliminary data.</text>
</comment>
<protein>
    <submittedName>
        <fullName evidence="2">Uncharacterized protein</fullName>
    </submittedName>
</protein>
<sequence>MMCLVQTPIGEEESEEKEDTNEKVRSNPMVAVGQQEDWQRVFGDDLELMALAATGGGLRIVPRGNLDEDLRQRDWFAMAYPMVLPGGEDAEELKDVQDVTATSDEGNVGMWSQRPLAATFRVSSSDEVLEAPGAA</sequence>
<proteinExistence type="predicted"/>
<feature type="compositionally biased region" description="Acidic residues" evidence="1">
    <location>
        <begin position="10"/>
        <end position="19"/>
    </location>
</feature>
<evidence type="ECO:0000313" key="2">
    <source>
        <dbReference type="EMBL" id="CAK9058846.1"/>
    </source>
</evidence>
<accession>A0ABP0N519</accession>
<dbReference type="Proteomes" id="UP001642464">
    <property type="component" value="Unassembled WGS sequence"/>
</dbReference>
<name>A0ABP0N519_9DINO</name>
<keyword evidence="3" id="KW-1185">Reference proteome</keyword>
<feature type="region of interest" description="Disordered" evidence="1">
    <location>
        <begin position="1"/>
        <end position="26"/>
    </location>
</feature>
<gene>
    <name evidence="2" type="ORF">SCF082_LOCUS31284</name>
</gene>
<organism evidence="2 3">
    <name type="scientific">Durusdinium trenchii</name>
    <dbReference type="NCBI Taxonomy" id="1381693"/>
    <lineage>
        <taxon>Eukaryota</taxon>
        <taxon>Sar</taxon>
        <taxon>Alveolata</taxon>
        <taxon>Dinophyceae</taxon>
        <taxon>Suessiales</taxon>
        <taxon>Symbiodiniaceae</taxon>
        <taxon>Durusdinium</taxon>
    </lineage>
</organism>
<evidence type="ECO:0000256" key="1">
    <source>
        <dbReference type="SAM" id="MobiDB-lite"/>
    </source>
</evidence>
<evidence type="ECO:0000313" key="3">
    <source>
        <dbReference type="Proteomes" id="UP001642464"/>
    </source>
</evidence>
<feature type="non-terminal residue" evidence="2">
    <location>
        <position position="135"/>
    </location>
</feature>
<reference evidence="2 3" key="1">
    <citation type="submission" date="2024-02" db="EMBL/GenBank/DDBJ databases">
        <authorList>
            <person name="Chen Y."/>
            <person name="Shah S."/>
            <person name="Dougan E. K."/>
            <person name="Thang M."/>
            <person name="Chan C."/>
        </authorList>
    </citation>
    <scope>NUCLEOTIDE SEQUENCE [LARGE SCALE GENOMIC DNA]</scope>
</reference>
<dbReference type="EMBL" id="CAXAMM010026413">
    <property type="protein sequence ID" value="CAK9058846.1"/>
    <property type="molecule type" value="Genomic_DNA"/>
</dbReference>